<evidence type="ECO:0000313" key="2">
    <source>
        <dbReference type="Proteomes" id="UP000279457"/>
    </source>
</evidence>
<protein>
    <submittedName>
        <fullName evidence="1">TagK domain-containing protein</fullName>
    </submittedName>
</protein>
<gene>
    <name evidence="1" type="ORF">EB241_07395</name>
</gene>
<name>A0A3N6SCA3_9GAMM</name>
<dbReference type="NCBIfam" id="NF033419">
    <property type="entry name" value="T6SS_TagK_dom"/>
    <property type="match status" value="1"/>
</dbReference>
<dbReference type="InterPro" id="IPR047914">
    <property type="entry name" value="TagK-like_C"/>
</dbReference>
<reference evidence="1 2" key="1">
    <citation type="submission" date="2018-10" db="EMBL/GenBank/DDBJ databases">
        <title>Draft genome sequence for the type isolate of Erwinia psidii, agent causal of bacterial blight in guava (Psidium guajava) and wilt and die-back of Eucalyptus spp.</title>
        <authorList>
            <person name="Hermenegildo P.S."/>
            <person name="Santos S.A."/>
            <person name="Guimaraes L.M.S."/>
            <person name="Vidigal P.M.P."/>
            <person name="Pereira I.C."/>
            <person name="Badel J.L."/>
            <person name="Alfenas-Zerbini P."/>
            <person name="Ferreira M.A.S.V."/>
            <person name="Alfenas A.C."/>
        </authorList>
    </citation>
    <scope>NUCLEOTIDE SEQUENCE [LARGE SCALE GENOMIC DNA]</scope>
    <source>
        <strain evidence="1 2">IBSBF 435</strain>
    </source>
</reference>
<comment type="caution">
    <text evidence="1">The sequence shown here is derived from an EMBL/GenBank/DDBJ whole genome shotgun (WGS) entry which is preliminary data.</text>
</comment>
<sequence>MQLLMIWPDTQQICHLDASSTAENATCFSVEQGTFGPHKPAVENNAVYFYNTACGLVILNDCEDYVCLVNDSEISRGQTHSLLFGASLQLGHFAFRVELDDETADYEAMLPGLLNVHSEKGKDDLIIPEVEDILPNGGHYTGDLRYFSDAEVASETEVDILRKLEVEYKKFLIWGEQNRDFFDEVPGGSNKLSDEDHYFDVIRDEMRTRTMTECIVHKPSLFDAVWKELNVMDSYDDLLPEDEKVDILKSLAPENISLREKKQVPELVFHDLYKTGLDSLY</sequence>
<accession>A0A3N6SCA3</accession>
<evidence type="ECO:0000313" key="1">
    <source>
        <dbReference type="EMBL" id="RQM39000.1"/>
    </source>
</evidence>
<proteinExistence type="predicted"/>
<dbReference type="EMBL" id="RHHM01000004">
    <property type="protein sequence ID" value="RQM39000.1"/>
    <property type="molecule type" value="Genomic_DNA"/>
</dbReference>
<dbReference type="Proteomes" id="UP000279457">
    <property type="component" value="Unassembled WGS sequence"/>
</dbReference>
<dbReference type="AlphaFoldDB" id="A0A3N6SCA3"/>
<keyword evidence="2" id="KW-1185">Reference proteome</keyword>
<organism evidence="1 2">
    <name type="scientific">Erwinia psidii</name>
    <dbReference type="NCBI Taxonomy" id="69224"/>
    <lineage>
        <taxon>Bacteria</taxon>
        <taxon>Pseudomonadati</taxon>
        <taxon>Pseudomonadota</taxon>
        <taxon>Gammaproteobacteria</taxon>
        <taxon>Enterobacterales</taxon>
        <taxon>Erwiniaceae</taxon>
        <taxon>Erwinia</taxon>
    </lineage>
</organism>